<dbReference type="Pfam" id="PF00456">
    <property type="entry name" value="Transketolase_N"/>
    <property type="match status" value="1"/>
</dbReference>
<evidence type="ECO:0000256" key="5">
    <source>
        <dbReference type="ARBA" id="ARBA00023052"/>
    </source>
</evidence>
<evidence type="ECO:0000256" key="1">
    <source>
        <dbReference type="ARBA" id="ARBA00001964"/>
    </source>
</evidence>
<evidence type="ECO:0000259" key="6">
    <source>
        <dbReference type="Pfam" id="PF00456"/>
    </source>
</evidence>
<dbReference type="InterPro" id="IPR005474">
    <property type="entry name" value="Transketolase_N"/>
</dbReference>
<dbReference type="PANTHER" id="PTHR47514:SF1">
    <property type="entry name" value="TRANSKETOLASE N-TERMINAL SECTION-RELATED"/>
    <property type="match status" value="1"/>
</dbReference>
<dbReference type="InterPro" id="IPR049557">
    <property type="entry name" value="Transketolase_CS"/>
</dbReference>
<dbReference type="InterPro" id="IPR029061">
    <property type="entry name" value="THDP-binding"/>
</dbReference>
<keyword evidence="5" id="KW-0786">Thiamine pyrophosphate</keyword>
<comment type="cofactor">
    <cofactor evidence="1">
        <name>thiamine diphosphate</name>
        <dbReference type="ChEBI" id="CHEBI:58937"/>
    </cofactor>
</comment>
<dbReference type="Proteomes" id="UP000267654">
    <property type="component" value="Unassembled WGS sequence"/>
</dbReference>
<evidence type="ECO:0000256" key="3">
    <source>
        <dbReference type="ARBA" id="ARBA00022679"/>
    </source>
</evidence>
<comment type="caution">
    <text evidence="7">The sequence shown here is derived from an EMBL/GenBank/DDBJ whole genome shotgun (WGS) entry which is preliminary data.</text>
</comment>
<reference evidence="7 8" key="1">
    <citation type="submission" date="2018-06" db="EMBL/GenBank/DDBJ databases">
        <title>Extensive metabolic versatility and redundancy in microbially diverse, dynamic hydrothermal sediments.</title>
        <authorList>
            <person name="Dombrowski N."/>
            <person name="Teske A."/>
            <person name="Baker B.J."/>
        </authorList>
    </citation>
    <scope>NUCLEOTIDE SEQUENCE [LARGE SCALE GENOMIC DNA]</scope>
    <source>
        <strain evidence="7">B19_G9</strain>
    </source>
</reference>
<comment type="similarity">
    <text evidence="2">Belongs to the transketolase family.</text>
</comment>
<dbReference type="PROSITE" id="PS00801">
    <property type="entry name" value="TRANSKETOLASE_1"/>
    <property type="match status" value="1"/>
</dbReference>
<protein>
    <submittedName>
        <fullName evidence="7">Transketolase</fullName>
    </submittedName>
</protein>
<feature type="domain" description="Transketolase N-terminal" evidence="6">
    <location>
        <begin position="8"/>
        <end position="258"/>
    </location>
</feature>
<evidence type="ECO:0000256" key="2">
    <source>
        <dbReference type="ARBA" id="ARBA00007131"/>
    </source>
</evidence>
<dbReference type="GO" id="GO:0046872">
    <property type="term" value="F:metal ion binding"/>
    <property type="evidence" value="ECO:0007669"/>
    <property type="project" value="UniProtKB-KW"/>
</dbReference>
<proteinExistence type="inferred from homology"/>
<accession>A0A662DK35</accession>
<dbReference type="EMBL" id="QMQB01000035">
    <property type="protein sequence ID" value="RLE14492.1"/>
    <property type="molecule type" value="Genomic_DNA"/>
</dbReference>
<dbReference type="AlphaFoldDB" id="A0A662DK35"/>
<dbReference type="GO" id="GO:0016740">
    <property type="term" value="F:transferase activity"/>
    <property type="evidence" value="ECO:0007669"/>
    <property type="project" value="UniProtKB-KW"/>
</dbReference>
<dbReference type="CDD" id="cd02012">
    <property type="entry name" value="TPP_TK"/>
    <property type="match status" value="1"/>
</dbReference>
<gene>
    <name evidence="7" type="ORF">DRI96_01380</name>
</gene>
<evidence type="ECO:0000256" key="4">
    <source>
        <dbReference type="ARBA" id="ARBA00022723"/>
    </source>
</evidence>
<name>A0A662DK35_UNCAE</name>
<sequence>MDKLYQKATKLRKLVLQMIHQAGSGHPGGSLSALDIITVLYFYEMRIDSKNPNWENRDRFVLSKGHACPALYAALAEKGFFPKKDLFSLRKINSRLQGHPDMLTTPGVEMSTGSLGQGFSAAIGMALAGKYIGKNFRVYVLLGDGELDEGEVWEGAMCASHYELDNLVAIIDYNGLQSDNYNTKTMNFEPLVEKWKAFNWYTLEIDGHNIPQIVNAFNRAKRLKRKPTVIVAHTIKGKGVSFMEDNPKWHGSLAPDDEQLKIALDELDGKELITNE</sequence>
<evidence type="ECO:0000313" key="7">
    <source>
        <dbReference type="EMBL" id="RLE14492.1"/>
    </source>
</evidence>
<dbReference type="SUPFAM" id="SSF52518">
    <property type="entry name" value="Thiamin diphosphate-binding fold (THDP-binding)"/>
    <property type="match status" value="1"/>
</dbReference>
<evidence type="ECO:0000313" key="8">
    <source>
        <dbReference type="Proteomes" id="UP000267654"/>
    </source>
</evidence>
<dbReference type="Gene3D" id="3.40.50.970">
    <property type="match status" value="1"/>
</dbReference>
<organism evidence="7 8">
    <name type="scientific">Aerophobetes bacterium</name>
    <dbReference type="NCBI Taxonomy" id="2030807"/>
    <lineage>
        <taxon>Bacteria</taxon>
        <taxon>Candidatus Aerophobota</taxon>
    </lineage>
</organism>
<keyword evidence="4" id="KW-0479">Metal-binding</keyword>
<keyword evidence="3" id="KW-0808">Transferase</keyword>
<dbReference type="PANTHER" id="PTHR47514">
    <property type="entry name" value="TRANSKETOLASE N-TERMINAL SECTION-RELATED"/>
    <property type="match status" value="1"/>
</dbReference>